<dbReference type="Proteomes" id="UP001140817">
    <property type="component" value="Unassembled WGS sequence"/>
</dbReference>
<gene>
    <name evidence="2" type="ORF">NSA58_20420</name>
</gene>
<dbReference type="AlphaFoldDB" id="A0A9X2MEX2"/>
<reference evidence="2" key="1">
    <citation type="submission" date="2022-07" db="EMBL/GenBank/DDBJ databases">
        <title>Enhanced cultured diversity of the mouse gut microbiota enables custom-made synthetic communities.</title>
        <authorList>
            <person name="Afrizal A."/>
        </authorList>
    </citation>
    <scope>NUCLEOTIDE SEQUENCE</scope>
    <source>
        <strain evidence="2">DSM 29186</strain>
    </source>
</reference>
<sequence length="307" mass="35719">MGRIDDRIKIVKEEIVDIKVDAIVNPTDEYFSGSSGLDKLIQKSAGQKLSKKLSKSGTCQVGNCIITKGYNLNIKSIVHTCTPKWEGGYEDECYLLYSCYKNSIEIAIENDNKTIAIPSISSGNNKFPLNKSANIAYYAAWRMMKKYSSHDLETIYFSCTNKNTYEVYKNLSEDYKDIEFSLEMIEQYKKMDKYNHHNFTIDDFIKNLGIENAYNIFLLKEAFLAGNIELEFIEETVKILKQIFLQMKNMSKNFAEKVYIEELESTENILKEIFLTIDYDTIEYAKERTKEYFVHANDYIFEKINNS</sequence>
<dbReference type="SMART" id="SM00506">
    <property type="entry name" value="A1pp"/>
    <property type="match status" value="1"/>
</dbReference>
<evidence type="ECO:0000313" key="2">
    <source>
        <dbReference type="EMBL" id="MCR1825114.1"/>
    </source>
</evidence>
<dbReference type="PANTHER" id="PTHR11106:SF27">
    <property type="entry name" value="MACRO DOMAIN-CONTAINING PROTEIN"/>
    <property type="match status" value="1"/>
</dbReference>
<dbReference type="InterPro" id="IPR043472">
    <property type="entry name" value="Macro_dom-like"/>
</dbReference>
<feature type="non-terminal residue" evidence="2">
    <location>
        <position position="307"/>
    </location>
</feature>
<dbReference type="SUPFAM" id="SSF52949">
    <property type="entry name" value="Macro domain-like"/>
    <property type="match status" value="1"/>
</dbReference>
<proteinExistence type="predicted"/>
<evidence type="ECO:0000313" key="3">
    <source>
        <dbReference type="Proteomes" id="UP001140817"/>
    </source>
</evidence>
<dbReference type="Gene3D" id="3.40.220.10">
    <property type="entry name" value="Leucine Aminopeptidase, subunit E, domain 1"/>
    <property type="match status" value="1"/>
</dbReference>
<comment type="caution">
    <text evidence="2">The sequence shown here is derived from an EMBL/GenBank/DDBJ whole genome shotgun (WGS) entry which is preliminary data.</text>
</comment>
<accession>A0A9X2MEX2</accession>
<keyword evidence="3" id="KW-1185">Reference proteome</keyword>
<evidence type="ECO:0000259" key="1">
    <source>
        <dbReference type="PROSITE" id="PS51154"/>
    </source>
</evidence>
<protein>
    <submittedName>
        <fullName evidence="2">Macro domain-containing protein</fullName>
    </submittedName>
</protein>
<dbReference type="PROSITE" id="PS51154">
    <property type="entry name" value="MACRO"/>
    <property type="match status" value="1"/>
</dbReference>
<feature type="domain" description="Macro" evidence="1">
    <location>
        <begin position="1"/>
        <end position="176"/>
    </location>
</feature>
<dbReference type="EMBL" id="JANKBY010000567">
    <property type="protein sequence ID" value="MCR1825114.1"/>
    <property type="molecule type" value="Genomic_DNA"/>
</dbReference>
<dbReference type="Pfam" id="PF01661">
    <property type="entry name" value="Macro"/>
    <property type="match status" value="1"/>
</dbReference>
<dbReference type="RefSeq" id="WP_257560946.1">
    <property type="nucleotide sequence ID" value="NZ_JANKBY010000567.1"/>
</dbReference>
<dbReference type="PANTHER" id="PTHR11106">
    <property type="entry name" value="GANGLIOSIDE INDUCED DIFFERENTIATION ASSOCIATED PROTEIN 2-RELATED"/>
    <property type="match status" value="1"/>
</dbReference>
<organism evidence="2 3">
    <name type="scientific">Terrisporobacter muris</name>
    <dbReference type="NCBI Taxonomy" id="2963284"/>
    <lineage>
        <taxon>Bacteria</taxon>
        <taxon>Bacillati</taxon>
        <taxon>Bacillota</taxon>
        <taxon>Clostridia</taxon>
        <taxon>Peptostreptococcales</taxon>
        <taxon>Peptostreptococcaceae</taxon>
        <taxon>Terrisporobacter</taxon>
    </lineage>
</organism>
<dbReference type="InterPro" id="IPR002589">
    <property type="entry name" value="Macro_dom"/>
</dbReference>
<name>A0A9X2MEX2_9FIRM</name>